<dbReference type="RefSeq" id="WP_244590638.1">
    <property type="nucleotide sequence ID" value="NZ_FORG01000015.1"/>
</dbReference>
<dbReference type="Proteomes" id="UP000224607">
    <property type="component" value="Unassembled WGS sequence"/>
</dbReference>
<feature type="domain" description="DUF4123" evidence="1">
    <location>
        <begin position="22"/>
        <end position="141"/>
    </location>
</feature>
<keyword evidence="5" id="KW-1185">Reference proteome</keyword>
<evidence type="ECO:0000313" key="5">
    <source>
        <dbReference type="Proteomes" id="UP000224607"/>
    </source>
</evidence>
<proteinExistence type="predicted"/>
<accession>A0A1I3TTD7</accession>
<reference evidence="4" key="2">
    <citation type="submission" date="2016-10" db="EMBL/GenBank/DDBJ databases">
        <authorList>
            <person name="Varghese N."/>
            <person name="Submissions S."/>
        </authorList>
    </citation>
    <scope>NUCLEOTIDE SEQUENCE [LARGE SCALE GENOMIC DNA]</scope>
    <source>
        <strain evidence="4">DSM 17908</strain>
    </source>
</reference>
<evidence type="ECO:0000313" key="2">
    <source>
        <dbReference type="EMBL" id="PHM39621.1"/>
    </source>
</evidence>
<gene>
    <name evidence="3" type="ORF">SAMN05421680_1153</name>
    <name evidence="2" type="ORF">Xmau_02627</name>
</gene>
<evidence type="ECO:0000313" key="4">
    <source>
        <dbReference type="Proteomes" id="UP000198919"/>
    </source>
</evidence>
<sequence>MMTTTLKEKWEKYRETCPEMKLYALVDGLQYERHFDEELAYMAGLNNPLFRQFPDSEIAFAGPWLFDMCQAQVWEEKFLRLESAAPTVSWLYTTQSLDKLTRHLEAHLNIRLKNGETALLRFYDPRVLHQIPHLFTPEQLTHFTQNIEEWRYQLNNNAYIVKGIAL</sequence>
<reference evidence="3" key="1">
    <citation type="submission" date="2016-10" db="EMBL/GenBank/DDBJ databases">
        <authorList>
            <person name="de Groot N.N."/>
        </authorList>
    </citation>
    <scope>NUCLEOTIDE SEQUENCE [LARGE SCALE GENOMIC DNA]</scope>
    <source>
        <strain evidence="3">DSM 17908</strain>
    </source>
</reference>
<evidence type="ECO:0000259" key="1">
    <source>
        <dbReference type="Pfam" id="PF13503"/>
    </source>
</evidence>
<name>A0A1I3TTD7_9GAMM</name>
<dbReference type="InterPro" id="IPR025391">
    <property type="entry name" value="DUF4123"/>
</dbReference>
<reference evidence="2 5" key="3">
    <citation type="journal article" date="2017" name="Nat. Microbiol.">
        <title>Natural product diversity associated with the nematode symbionts Photorhabdus and Xenorhabdus.</title>
        <authorList>
            <person name="Tobias N.J."/>
            <person name="Wolff H."/>
            <person name="Djahanschiri B."/>
            <person name="Grundmann F."/>
            <person name="Kronenwerth M."/>
            <person name="Shi Y.M."/>
            <person name="Simonyi S."/>
            <person name="Grun P."/>
            <person name="Shapiro-Ilan D."/>
            <person name="Pidot S.J."/>
            <person name="Stinear T.P."/>
            <person name="Ebersberger I."/>
            <person name="Bode H.B."/>
        </authorList>
    </citation>
    <scope>NUCLEOTIDE SEQUENCE [LARGE SCALE GENOMIC DNA]</scope>
    <source>
        <strain evidence="2 5">DSM 17908</strain>
    </source>
</reference>
<dbReference type="Pfam" id="PF13503">
    <property type="entry name" value="DUF4123"/>
    <property type="match status" value="1"/>
</dbReference>
<evidence type="ECO:0000313" key="3">
    <source>
        <dbReference type="EMBL" id="SFJ73753.1"/>
    </source>
</evidence>
<dbReference type="Proteomes" id="UP000198919">
    <property type="component" value="Unassembled WGS sequence"/>
</dbReference>
<dbReference type="AlphaFoldDB" id="A0A1I3TTD7"/>
<organism evidence="3 4">
    <name type="scientific">Xenorhabdus mauleonii</name>
    <dbReference type="NCBI Taxonomy" id="351675"/>
    <lineage>
        <taxon>Bacteria</taxon>
        <taxon>Pseudomonadati</taxon>
        <taxon>Pseudomonadota</taxon>
        <taxon>Gammaproteobacteria</taxon>
        <taxon>Enterobacterales</taxon>
        <taxon>Morganellaceae</taxon>
        <taxon>Xenorhabdus</taxon>
    </lineage>
</organism>
<dbReference type="EMBL" id="NITY01000009">
    <property type="protein sequence ID" value="PHM39621.1"/>
    <property type="molecule type" value="Genomic_DNA"/>
</dbReference>
<dbReference type="STRING" id="351675.SAMN05421680_1153"/>
<protein>
    <recommendedName>
        <fullName evidence="1">DUF4123 domain-containing protein</fullName>
    </recommendedName>
</protein>
<dbReference type="EMBL" id="FORG01000015">
    <property type="protein sequence ID" value="SFJ73753.1"/>
    <property type="molecule type" value="Genomic_DNA"/>
</dbReference>